<reference evidence="5" key="3">
    <citation type="submission" date="2025-05" db="UniProtKB">
        <authorList>
            <consortium name="Ensembl"/>
        </authorList>
    </citation>
    <scope>IDENTIFICATION</scope>
    <source>
        <strain evidence="5">Brown Norway</strain>
    </source>
</reference>
<accession>Q6QI22</accession>
<dbReference type="EMBL" id="AY539937">
    <property type="protein sequence ID" value="AAS66277.1"/>
    <property type="molecule type" value="mRNA"/>
</dbReference>
<keyword evidence="6" id="KW-1185">Reference proteome</keyword>
<feature type="domain" description="Maestro-like HEAT-repeats" evidence="2">
    <location>
        <begin position="181"/>
        <end position="400"/>
    </location>
</feature>
<evidence type="ECO:0000256" key="1">
    <source>
        <dbReference type="ARBA" id="ARBA00022737"/>
    </source>
</evidence>
<dbReference type="InterPro" id="IPR048465">
    <property type="entry name" value="Maestro-like_HEAT"/>
</dbReference>
<dbReference type="Pfam" id="PF21047">
    <property type="entry name" value="HEAT_Maestro"/>
    <property type="match status" value="1"/>
</dbReference>
<dbReference type="AlphaFoldDB" id="Q6QI22"/>
<dbReference type="GeneTree" id="ENSGT00940000163702"/>
<dbReference type="PANTHER" id="PTHR23120:SF42">
    <property type="entry name" value="MAESTRO HEAT-LIKE REPEAT FAMILY MEMBER 3"/>
    <property type="match status" value="1"/>
</dbReference>
<dbReference type="InterPro" id="IPR045206">
    <property type="entry name" value="Maestro_heat-like_prot"/>
</dbReference>
<feature type="domain" description="Maestro/Maestro-like HEAT-repeats" evidence="3">
    <location>
        <begin position="636"/>
        <end position="751"/>
    </location>
</feature>
<dbReference type="PANTHER" id="PTHR23120">
    <property type="entry name" value="MAESTRO-RELATED HEAT DOMAIN-CONTAINING"/>
    <property type="match status" value="1"/>
</dbReference>
<dbReference type="STRING" id="10116.ENSRNOP00000033535"/>
<dbReference type="Ensembl" id="ENSRNOT00000036094.4">
    <property type="protein sequence ID" value="ENSRNOP00000033535.2"/>
    <property type="gene ID" value="ENSRNOG00000025987.4"/>
</dbReference>
<sequence length="925" mass="105933">MNPQSEERILNKVAFRPSLYDVLLKPSLSGLCQSEKEAYQLILDFMEPGQLSQLEKFSFLNAVTTLSSVVRNQANGNMNNYYPKTLLAKKIETFILEEPTEILDSSVRQQAMLCIVGLRFLPHGPSPSLWGSDPENVWTIQALDDMLQALVIEDMRPNMAILQSFLEIILPWLVLSDKVQEQIRALGTISRLLRFICNFSNLSHMASFSITGKLMSTFSIFCLNPSQDICSSAMEALHYLFIILVLQRNPNDEATYKADALGQSSSGMLEPMELMHFFQFFRKYLTAVERADVILVAMESMIKGSMNDVFAASKMLKVILRCSVIDVTKVPEIIQLIYYHVERITDKNVQNTIKKIFQLLVHSHTDEVILTLLKMEDQSQRGTHKSWEILASFPKGYEVIMEYLLQRIISPQAPEDQKADQKTELSTLTATRAIHEMLLVPSQQSEVQTFFASLFVALLFQISSLVTKGSTMAQDEQHETESVNPVSFSLEALKTLMRSSGYIEHLSYIQTLGVWDLLVSPEKHYDGVTLLARSLVVKKCWHNRPVFSFFIKTLQSRGCTNYFTALVFLTELLCCPDVAGVVDEVATRILADWFNCDELATALQFLQITEVYTKHKNTVKMDQGQRAYHREGIGAPGELIRHLHILQPYVLRCCYSFSSDLVMETFRMLQRILKDLTWHHSSSFVLKLIFTLEHFFEEESEQLRLVVFEIYASILAKVSRMTLVFPLRHQILNLLVLLVLHLKDVNAAVVEVRSRTVEPGIQFSLEVNAEHASFPWFHVLSPLSPQVCRLILCNIATILHWSKLKKVFAKSDVFTILGALLRQEKSKTLWFLKQCVALFKSPQGPIRQVAVWFAGQIIWNLDKAEEQEIEEEYAAFRYMQKDPDPIVSCLTVQTFYILEAKEKVIPVETPSSCLCMRRRTKWRYC</sequence>
<dbReference type="OMA" id="PDPMVSC"/>
<evidence type="ECO:0000259" key="2">
    <source>
        <dbReference type="Pfam" id="PF21047"/>
    </source>
</evidence>
<protein>
    <submittedName>
        <fullName evidence="4">LRRGT00186</fullName>
    </submittedName>
    <submittedName>
        <fullName evidence="5">Maestro heat-like repeat family member 3</fullName>
    </submittedName>
</protein>
<evidence type="ECO:0000313" key="5">
    <source>
        <dbReference type="Ensembl" id="ENSRNOP00000033535.2"/>
    </source>
</evidence>
<dbReference type="eggNOG" id="KOG2032">
    <property type="taxonomic scope" value="Eukaryota"/>
</dbReference>
<organism evidence="4">
    <name type="scientific">Rattus norvegicus</name>
    <name type="common">Rat</name>
    <dbReference type="NCBI Taxonomy" id="10116"/>
    <lineage>
        <taxon>Eukaryota</taxon>
        <taxon>Metazoa</taxon>
        <taxon>Chordata</taxon>
        <taxon>Craniata</taxon>
        <taxon>Vertebrata</taxon>
        <taxon>Euteleostomi</taxon>
        <taxon>Mammalia</taxon>
        <taxon>Eutheria</taxon>
        <taxon>Euarchontoglires</taxon>
        <taxon>Glires</taxon>
        <taxon>Rodentia</taxon>
        <taxon>Myomorpha</taxon>
        <taxon>Muroidea</taxon>
        <taxon>Muridae</taxon>
        <taxon>Murinae</taxon>
        <taxon>Rattus</taxon>
    </lineage>
</organism>
<dbReference type="GO" id="GO:0005737">
    <property type="term" value="C:cytoplasm"/>
    <property type="evidence" value="ECO:0000318"/>
    <property type="project" value="GO_Central"/>
</dbReference>
<dbReference type="Pfam" id="PF23227">
    <property type="entry name" value="HEAT_MROH2B_C"/>
    <property type="match status" value="2"/>
</dbReference>
<name>Q6QI22_RAT</name>
<proteinExistence type="evidence at transcript level"/>
<dbReference type="Proteomes" id="UP000002494">
    <property type="component" value="Chromosome 13"/>
</dbReference>
<dbReference type="InterPro" id="IPR055406">
    <property type="entry name" value="HEAT_Maestro"/>
</dbReference>
<dbReference type="SUPFAM" id="SSF48371">
    <property type="entry name" value="ARM repeat"/>
    <property type="match status" value="1"/>
</dbReference>
<reference evidence="5 6" key="1">
    <citation type="journal article" date="2004" name="Nature">
        <title>Genome sequence of the Brown Norway rat yields insights into mammalian evolution.</title>
        <authorList>
            <consortium name="Rat Genome Sequencing Project Consortium"/>
            <person name="Gibbs R.A."/>
            <person name="Weinstock G.M."/>
            <person name="Metzker M.L."/>
            <person name="Muzny D.M."/>
            <person name="Sodergren E.J."/>
            <person name="Scherer S."/>
            <person name="Scott G."/>
            <person name="Steffen D."/>
            <person name="Worley K.C."/>
            <person name="Burch P.E."/>
            <person name="Okwuonu G."/>
            <person name="Hines S."/>
            <person name="Lewis L."/>
            <person name="Deramo C."/>
            <person name="Delgado O."/>
            <person name="Dugan-Rocha S."/>
            <person name="Miner G."/>
            <person name="Morgan M."/>
            <person name="Hawes A."/>
            <person name="Gill R."/>
            <person name="Holt R.A."/>
            <person name="Adams M.D."/>
            <person name="Amanatides P.G."/>
            <person name="Baden-Tillson H."/>
            <person name="Barnstead M."/>
            <person name="Chin S."/>
            <person name="Evans C.A."/>
            <person name="Ferriera S."/>
            <person name="Fosler C."/>
            <person name="Glodek A."/>
            <person name="Gu Z."/>
            <person name="Jennings D."/>
            <person name="Kraft C.L."/>
            <person name="Nguyen T."/>
            <person name="Pfannkoch C.M."/>
            <person name="Sitter C."/>
            <person name="Sutton G.G."/>
            <person name="Venter J.C."/>
            <person name="Woodage T."/>
            <person name="Smith D."/>
            <person name="Lee H.-M."/>
            <person name="Gustafson E."/>
            <person name="Cahill P."/>
            <person name="Kana A."/>
            <person name="Doucette-Stamm L."/>
            <person name="Weinstock K."/>
            <person name="Fechtel K."/>
            <person name="Weiss R.B."/>
            <person name="Dunn D.M."/>
            <person name="Green E.D."/>
            <person name="Blakesley R.W."/>
            <person name="Bouffard G.G."/>
            <person name="De Jong P.J."/>
            <person name="Osoegawa K."/>
            <person name="Zhu B."/>
            <person name="Marra M."/>
            <person name="Schein J."/>
            <person name="Bosdet I."/>
            <person name="Fjell C."/>
            <person name="Jones S."/>
            <person name="Krzywinski M."/>
            <person name="Mathewson C."/>
            <person name="Siddiqui A."/>
            <person name="Wye N."/>
            <person name="McPherson J."/>
            <person name="Zhao S."/>
            <person name="Fraser C.M."/>
            <person name="Shetty J."/>
            <person name="Shatsman S."/>
            <person name="Geer K."/>
            <person name="Chen Y."/>
            <person name="Abramzon S."/>
            <person name="Nierman W.C."/>
            <person name="Havlak P.H."/>
            <person name="Chen R."/>
            <person name="Durbin K.J."/>
            <person name="Egan A."/>
            <person name="Ren Y."/>
            <person name="Song X.-Z."/>
            <person name="Li B."/>
            <person name="Liu Y."/>
            <person name="Qin X."/>
            <person name="Cawley S."/>
            <person name="Cooney A.J."/>
            <person name="D'Souza L.M."/>
            <person name="Martin K."/>
            <person name="Wu J.Q."/>
            <person name="Gonzalez-Garay M.L."/>
            <person name="Jackson A.R."/>
            <person name="Kalafus K.J."/>
            <person name="McLeod M.P."/>
            <person name="Milosavljevic A."/>
            <person name="Virk D."/>
            <person name="Volkov A."/>
            <person name="Wheeler D.A."/>
            <person name="Zhang Z."/>
            <person name="Bailey J.A."/>
            <person name="Eichler E.E."/>
            <person name="Tuzun E."/>
            <person name="Birney E."/>
            <person name="Mongin E."/>
            <person name="Ureta-Vidal A."/>
            <person name="Woodwark C."/>
            <person name="Zdobnov E."/>
            <person name="Bork P."/>
            <person name="Suyama M."/>
            <person name="Torrents D."/>
            <person name="Alexandersson M."/>
            <person name="Trask B.J."/>
            <person name="Young J.M."/>
            <person name="Huang H."/>
            <person name="Wang H."/>
            <person name="Xing H."/>
            <person name="Daniels S."/>
            <person name="Gietzen D."/>
            <person name="Schmidt J."/>
            <person name="Stevens K."/>
            <person name="Vitt U."/>
            <person name="Wingrove J."/>
            <person name="Camara F."/>
            <person name="Mar Alba M."/>
            <person name="Abril J.F."/>
            <person name="Guigo R."/>
            <person name="Smit A."/>
            <person name="Dubchak I."/>
            <person name="Rubin E.M."/>
            <person name="Couronne O."/>
            <person name="Poliakov A."/>
            <person name="Huebner N."/>
            <person name="Ganten D."/>
            <person name="Goesele C."/>
            <person name="Hummel O."/>
            <person name="Kreitler T."/>
            <person name="Lee Y.-A."/>
            <person name="Monti J."/>
            <person name="Schulz H."/>
            <person name="Zimdahl H."/>
            <person name="Himmelbauer H."/>
            <person name="Lehrach H."/>
            <person name="Jacob H.J."/>
            <person name="Bromberg S."/>
            <person name="Gullings-Handley J."/>
            <person name="Jensen-Seaman M.I."/>
            <person name="Kwitek A.E."/>
            <person name="Lazar J."/>
            <person name="Pasko D."/>
            <person name="Tonellato P.J."/>
            <person name="Twigger S."/>
            <person name="Ponting C.P."/>
            <person name="Duarte J.M."/>
            <person name="Rice S."/>
            <person name="Goodstadt L."/>
            <person name="Beatson S.A."/>
            <person name="Emes R.D."/>
            <person name="Winter E.E."/>
            <person name="Webber C."/>
            <person name="Brandt P."/>
            <person name="Nyakatura G."/>
            <person name="Adetobi M."/>
            <person name="Chiaromonte F."/>
            <person name="Elnitski L."/>
            <person name="Eswara P."/>
            <person name="Hardison R.C."/>
            <person name="Hou M."/>
            <person name="Kolbe D."/>
            <person name="Makova K."/>
            <person name="Miller W."/>
            <person name="Nekrutenko A."/>
            <person name="Riemer C."/>
            <person name="Schwartz S."/>
            <person name="Taylor J."/>
            <person name="Yang S."/>
            <person name="Zhang Y."/>
            <person name="Lindpaintner K."/>
            <person name="Andrews T.D."/>
            <person name="Caccamo M."/>
            <person name="Clamp M."/>
            <person name="Clarke L."/>
            <person name="Curwen V."/>
            <person name="Durbin R.M."/>
            <person name="Eyras E."/>
            <person name="Searle S.M."/>
            <person name="Cooper G.M."/>
            <person name="Batzoglou S."/>
            <person name="Brudno M."/>
            <person name="Sidow A."/>
            <person name="Stone E.A."/>
            <person name="Payseur B.A."/>
            <person name="Bourque G."/>
            <person name="Lopez-Otin C."/>
            <person name="Puente X.S."/>
            <person name="Chakrabarti K."/>
            <person name="Chatterji S."/>
            <person name="Dewey C."/>
            <person name="Pachter L."/>
            <person name="Bray N."/>
            <person name="Yap V.B."/>
            <person name="Caspi A."/>
            <person name="Tesler G."/>
            <person name="Pevzner P.A."/>
            <person name="Haussler D."/>
            <person name="Roskin K.M."/>
            <person name="Baertsch R."/>
            <person name="Clawson H."/>
            <person name="Furey T.S."/>
            <person name="Hinrichs A.S."/>
            <person name="Karolchik D."/>
            <person name="Kent W.J."/>
            <person name="Rosenbloom K.R."/>
            <person name="Trumbower H."/>
            <person name="Weirauch M."/>
            <person name="Cooper D.N."/>
            <person name="Stenson P.D."/>
            <person name="Ma B."/>
            <person name="Brent M."/>
            <person name="Arumugam M."/>
            <person name="Shteynberg D."/>
            <person name="Copley R.R."/>
            <person name="Taylor M.S."/>
            <person name="Riethman H."/>
            <person name="Mudunuri U."/>
            <person name="Peterson J."/>
            <person name="Guyer M."/>
            <person name="Felsenfeld A."/>
            <person name="Old S."/>
            <person name="Mockrin S."/>
            <person name="Collins F.S."/>
        </authorList>
    </citation>
    <scope>NUCLEOTIDE SEQUENCE [LARGE SCALE GENOMIC DNA]</scope>
    <source>
        <strain evidence="5 6">Brown Norway</strain>
    </source>
</reference>
<dbReference type="InterPro" id="IPR016024">
    <property type="entry name" value="ARM-type_fold"/>
</dbReference>
<gene>
    <name evidence="5 7" type="primary">Mroh3</name>
    <name evidence="7" type="synonym">LOC498236</name>
</gene>
<evidence type="ECO:0000259" key="3">
    <source>
        <dbReference type="Pfam" id="PF23227"/>
    </source>
</evidence>
<evidence type="ECO:0000313" key="4">
    <source>
        <dbReference type="EMBL" id="AAS66277.1"/>
    </source>
</evidence>
<dbReference type="OrthoDB" id="9580893at2759"/>
<evidence type="ECO:0000313" key="6">
    <source>
        <dbReference type="Proteomes" id="UP000002494"/>
    </source>
</evidence>
<dbReference type="RGD" id="1562634">
    <property type="gene designation" value="Mroh3"/>
</dbReference>
<dbReference type="UCSC" id="RGD:1562634">
    <property type="organism name" value="rat"/>
</dbReference>
<evidence type="ECO:0000313" key="7">
    <source>
        <dbReference type="RGD" id="1562634"/>
    </source>
</evidence>
<dbReference type="AGR" id="RGD:1562634"/>
<dbReference type="HOGENOM" id="CLU_018954_0_0_1"/>
<dbReference type="Bgee" id="ENSRNOG00000025987">
    <property type="expression patterns" value="Expressed in testis and 6 other cell types or tissues"/>
</dbReference>
<feature type="domain" description="Maestro/Maestro-like HEAT-repeats" evidence="3">
    <location>
        <begin position="786"/>
        <end position="898"/>
    </location>
</feature>
<reference evidence="4" key="2">
    <citation type="submission" date="2004-02" db="EMBL/GenBank/DDBJ databases">
        <title>Liver regeneration after PH.</title>
        <authorList>
            <person name="Xu C.S."/>
            <person name="Zhang L."/>
            <person name="Chang C.F."/>
            <person name="Han H.P."/>
            <person name="Wang G.P."/>
            <person name="Chai L.Q."/>
            <person name="Yuan J.Y."/>
            <person name="Yang K.J."/>
            <person name="Zhao L.F."/>
            <person name="Ma H."/>
            <person name="Wang L."/>
            <person name="Wang S.F."/>
            <person name="Xing X.K."/>
            <person name="Shen G.M."/>
            <person name="Shi J.B."/>
            <person name="Rahman S."/>
            <person name="Wang Q.N."/>
            <person name="Zhang J.B."/>
        </authorList>
    </citation>
    <scope>NUCLEOTIDE SEQUENCE</scope>
</reference>
<dbReference type="PaxDb" id="10116-ENSRNOP00000033535"/>
<keyword evidence="1" id="KW-0677">Repeat</keyword>